<gene>
    <name evidence="4" type="ORF">Pan54_32060</name>
</gene>
<dbReference type="SMART" id="SM00849">
    <property type="entry name" value="Lactamase_B"/>
    <property type="match status" value="1"/>
</dbReference>
<accession>A0A5C5XI29</accession>
<dbReference type="HAMAP" id="MF_00457">
    <property type="entry name" value="UPF0173"/>
    <property type="match status" value="1"/>
</dbReference>
<feature type="domain" description="Metallo-beta-lactamase" evidence="3">
    <location>
        <begin position="21"/>
        <end position="202"/>
    </location>
</feature>
<evidence type="ECO:0000256" key="1">
    <source>
        <dbReference type="ARBA" id="ARBA00022801"/>
    </source>
</evidence>
<evidence type="ECO:0000256" key="2">
    <source>
        <dbReference type="HAMAP-Rule" id="MF_00457"/>
    </source>
</evidence>
<comment type="caution">
    <text evidence="4">The sequence shown here is derived from an EMBL/GenBank/DDBJ whole genome shotgun (WGS) entry which is preliminary data.</text>
</comment>
<dbReference type="PANTHER" id="PTHR43546:SF3">
    <property type="entry name" value="UPF0173 METAL-DEPENDENT HYDROLASE MJ1163"/>
    <property type="match status" value="1"/>
</dbReference>
<comment type="similarity">
    <text evidence="2">Belongs to the UPF0173 family.</text>
</comment>
<dbReference type="InterPro" id="IPR001279">
    <property type="entry name" value="Metallo-B-lactamas"/>
</dbReference>
<evidence type="ECO:0000313" key="5">
    <source>
        <dbReference type="Proteomes" id="UP000316095"/>
    </source>
</evidence>
<dbReference type="InterPro" id="IPR022877">
    <property type="entry name" value="UPF0173"/>
</dbReference>
<dbReference type="InterPro" id="IPR036866">
    <property type="entry name" value="RibonucZ/Hydroxyglut_hydro"/>
</dbReference>
<dbReference type="CDD" id="cd06262">
    <property type="entry name" value="metallo-hydrolase-like_MBL-fold"/>
    <property type="match status" value="1"/>
</dbReference>
<evidence type="ECO:0000313" key="4">
    <source>
        <dbReference type="EMBL" id="TWT62464.1"/>
    </source>
</evidence>
<keyword evidence="5" id="KW-1185">Reference proteome</keyword>
<dbReference type="PANTHER" id="PTHR43546">
    <property type="entry name" value="UPF0173 METAL-DEPENDENT HYDROLASE MJ1163-RELATED"/>
    <property type="match status" value="1"/>
</dbReference>
<dbReference type="InterPro" id="IPR050114">
    <property type="entry name" value="UPF0173_UPF0282_UlaG_hydrolase"/>
</dbReference>
<dbReference type="AlphaFoldDB" id="A0A5C5XI29"/>
<sequence>MTTEQTRKKRLIMPIEITYFGHSAFQLKTSSHTLLIDPFLNDNPLTDMLAEDMKPDVILLTHGHGDHVGDTVEIAQRTEALVIANFEISNWLTNQGVKKTHGMHIGGEHEFEFGKIKLTIAHHGSQLPDGSDGGNPAGIIVKAEDRVIYFAGDTGLFYDMTLIADEGLDVAVVPIGDNFTMGPADSIRAAEFLRAPTVIPCHYNTWPIIEQHTQAWSDGILNHTESEPKVLQPGESWTVN</sequence>
<name>A0A5C5XI29_9PLAN</name>
<dbReference type="Gene3D" id="3.60.15.10">
    <property type="entry name" value="Ribonuclease Z/Hydroxyacylglutathione hydrolase-like"/>
    <property type="match status" value="1"/>
</dbReference>
<dbReference type="NCBIfam" id="NF001911">
    <property type="entry name" value="PRK00685.1"/>
    <property type="match status" value="1"/>
</dbReference>
<evidence type="ECO:0000259" key="3">
    <source>
        <dbReference type="SMART" id="SM00849"/>
    </source>
</evidence>
<dbReference type="EMBL" id="SJPG01000001">
    <property type="protein sequence ID" value="TWT62464.1"/>
    <property type="molecule type" value="Genomic_DNA"/>
</dbReference>
<organism evidence="4 5">
    <name type="scientific">Rubinisphaera italica</name>
    <dbReference type="NCBI Taxonomy" id="2527969"/>
    <lineage>
        <taxon>Bacteria</taxon>
        <taxon>Pseudomonadati</taxon>
        <taxon>Planctomycetota</taxon>
        <taxon>Planctomycetia</taxon>
        <taxon>Planctomycetales</taxon>
        <taxon>Planctomycetaceae</taxon>
        <taxon>Rubinisphaera</taxon>
    </lineage>
</organism>
<reference evidence="4 5" key="1">
    <citation type="submission" date="2019-02" db="EMBL/GenBank/DDBJ databases">
        <title>Deep-cultivation of Planctomycetes and their phenomic and genomic characterization uncovers novel biology.</title>
        <authorList>
            <person name="Wiegand S."/>
            <person name="Jogler M."/>
            <person name="Boedeker C."/>
            <person name="Pinto D."/>
            <person name="Vollmers J."/>
            <person name="Rivas-Marin E."/>
            <person name="Kohn T."/>
            <person name="Peeters S.H."/>
            <person name="Heuer A."/>
            <person name="Rast P."/>
            <person name="Oberbeckmann S."/>
            <person name="Bunk B."/>
            <person name="Jeske O."/>
            <person name="Meyerdierks A."/>
            <person name="Storesund J.E."/>
            <person name="Kallscheuer N."/>
            <person name="Luecker S."/>
            <person name="Lage O.M."/>
            <person name="Pohl T."/>
            <person name="Merkel B.J."/>
            <person name="Hornburger P."/>
            <person name="Mueller R.-W."/>
            <person name="Bruemmer F."/>
            <person name="Labrenz M."/>
            <person name="Spormann A.M."/>
            <person name="Op Den Camp H."/>
            <person name="Overmann J."/>
            <person name="Amann R."/>
            <person name="Jetten M.S.M."/>
            <person name="Mascher T."/>
            <person name="Medema M.H."/>
            <person name="Devos D.P."/>
            <person name="Kaster A.-K."/>
            <person name="Ovreas L."/>
            <person name="Rohde M."/>
            <person name="Galperin M.Y."/>
            <person name="Jogler C."/>
        </authorList>
    </citation>
    <scope>NUCLEOTIDE SEQUENCE [LARGE SCALE GENOMIC DNA]</scope>
    <source>
        <strain evidence="4 5">Pan54</strain>
    </source>
</reference>
<dbReference type="Pfam" id="PF12706">
    <property type="entry name" value="Lactamase_B_2"/>
    <property type="match status" value="1"/>
</dbReference>
<dbReference type="GO" id="GO:0016787">
    <property type="term" value="F:hydrolase activity"/>
    <property type="evidence" value="ECO:0007669"/>
    <property type="project" value="UniProtKB-UniRule"/>
</dbReference>
<dbReference type="Proteomes" id="UP000316095">
    <property type="component" value="Unassembled WGS sequence"/>
</dbReference>
<dbReference type="SUPFAM" id="SSF56281">
    <property type="entry name" value="Metallo-hydrolase/oxidoreductase"/>
    <property type="match status" value="1"/>
</dbReference>
<proteinExistence type="inferred from homology"/>
<keyword evidence="1 2" id="KW-0378">Hydrolase</keyword>
<protein>
    <recommendedName>
        <fullName evidence="2">UPF0173 metal-dependent hydrolase Pan54_32060</fullName>
    </recommendedName>
</protein>